<accession>A0A0V0SP79</accession>
<dbReference type="Proteomes" id="UP000054630">
    <property type="component" value="Unassembled WGS sequence"/>
</dbReference>
<gene>
    <name evidence="1" type="ORF">T07_10898</name>
</gene>
<evidence type="ECO:0000313" key="2">
    <source>
        <dbReference type="Proteomes" id="UP000054630"/>
    </source>
</evidence>
<protein>
    <submittedName>
        <fullName evidence="1">Uncharacterized protein</fullName>
    </submittedName>
</protein>
<name>A0A0V0SP79_9BILA</name>
<evidence type="ECO:0000313" key="1">
    <source>
        <dbReference type="EMBL" id="KRX28163.1"/>
    </source>
</evidence>
<comment type="caution">
    <text evidence="1">The sequence shown here is derived from an EMBL/GenBank/DDBJ whole genome shotgun (WGS) entry which is preliminary data.</text>
</comment>
<reference evidence="1 2" key="1">
    <citation type="submission" date="2015-01" db="EMBL/GenBank/DDBJ databases">
        <title>Evolution of Trichinella species and genotypes.</title>
        <authorList>
            <person name="Korhonen P.K."/>
            <person name="Edoardo P."/>
            <person name="Giuseppe L.R."/>
            <person name="Gasser R.B."/>
        </authorList>
    </citation>
    <scope>NUCLEOTIDE SEQUENCE [LARGE SCALE GENOMIC DNA]</scope>
    <source>
        <strain evidence="1">ISS37</strain>
    </source>
</reference>
<dbReference type="EMBL" id="JYDL01000001">
    <property type="protein sequence ID" value="KRX28163.1"/>
    <property type="molecule type" value="Genomic_DNA"/>
</dbReference>
<keyword evidence="2" id="KW-1185">Reference proteome</keyword>
<dbReference type="AlphaFoldDB" id="A0A0V0SP79"/>
<sequence length="111" mass="12845">MNTKNMTNVPLIAQLVERWTVDKIQKSIGRWFKSGSEDILIENFDFLTDIISCIPEDEGYDLQVCLFQHFMTAALSNLRNICNVIVAFENFMALQVYLQQLLVKMSHLEIS</sequence>
<organism evidence="1 2">
    <name type="scientific">Trichinella nelsoni</name>
    <dbReference type="NCBI Taxonomy" id="6336"/>
    <lineage>
        <taxon>Eukaryota</taxon>
        <taxon>Metazoa</taxon>
        <taxon>Ecdysozoa</taxon>
        <taxon>Nematoda</taxon>
        <taxon>Enoplea</taxon>
        <taxon>Dorylaimia</taxon>
        <taxon>Trichinellida</taxon>
        <taxon>Trichinellidae</taxon>
        <taxon>Trichinella</taxon>
    </lineage>
</organism>
<proteinExistence type="predicted"/>